<dbReference type="RefSeq" id="XP_017864283.1">
    <property type="nucleotide sequence ID" value="XM_018008794.1"/>
</dbReference>
<dbReference type="PANTHER" id="PTHR11266:SF81">
    <property type="entry name" value="GH12661P-RELATED"/>
    <property type="match status" value="1"/>
</dbReference>
<feature type="transmembrane region" description="Helical" evidence="6">
    <location>
        <begin position="157"/>
        <end position="178"/>
    </location>
</feature>
<keyword evidence="5 6" id="KW-0472">Membrane</keyword>
<proteinExistence type="inferred from homology"/>
<evidence type="ECO:0000256" key="5">
    <source>
        <dbReference type="ARBA" id="ARBA00023136"/>
    </source>
</evidence>
<keyword evidence="4 6" id="KW-1133">Transmembrane helix</keyword>
<keyword evidence="3 6" id="KW-0812">Transmembrane</keyword>
<dbReference type="Pfam" id="PF04117">
    <property type="entry name" value="Mpv17_PMP22"/>
    <property type="match status" value="1"/>
</dbReference>
<reference evidence="8" key="3">
    <citation type="submission" date="2025-08" db="UniProtKB">
        <authorList>
            <consortium name="RefSeq"/>
        </authorList>
    </citation>
    <scope>IDENTIFICATION</scope>
    <source>
        <tissue evidence="8">Whole organism</tissue>
    </source>
</reference>
<evidence type="ECO:0000256" key="3">
    <source>
        <dbReference type="ARBA" id="ARBA00022692"/>
    </source>
</evidence>
<name>A0ABM1PAP7_DROAR</name>
<comment type="similarity">
    <text evidence="2 6">Belongs to the peroxisomal membrane protein PXMP2/4 family.</text>
</comment>
<gene>
    <name evidence="8" type="primary">LOC108614601</name>
</gene>
<evidence type="ECO:0000256" key="4">
    <source>
        <dbReference type="ARBA" id="ARBA00022989"/>
    </source>
</evidence>
<evidence type="ECO:0000256" key="6">
    <source>
        <dbReference type="RuleBase" id="RU363053"/>
    </source>
</evidence>
<evidence type="ECO:0000313" key="8">
    <source>
        <dbReference type="RefSeq" id="XP_017864283.1"/>
    </source>
</evidence>
<evidence type="ECO:0000313" key="7">
    <source>
        <dbReference type="Proteomes" id="UP000694904"/>
    </source>
</evidence>
<accession>A0ABM1PAP7</accession>
<reference evidence="7" key="2">
    <citation type="journal article" date="2016" name="G3 (Bethesda)">
        <title>Genome Evolution in Three Species of Cactophilic Drosophila.</title>
        <authorList>
            <person name="Sanchez-Flores A."/>
            <person name="Penazola F."/>
            <person name="Carpinteyro-Ponce J."/>
            <person name="Nazario-Yepiz N."/>
            <person name="Abreu-Goodger C."/>
            <person name="Machado C.A."/>
            <person name="Markow T.A."/>
        </authorList>
    </citation>
    <scope>NUCLEOTIDE SEQUENCE [LARGE SCALE GENOMIC DNA]</scope>
</reference>
<reference evidence="7" key="1">
    <citation type="journal article" date="1997" name="Nucleic Acids Res.">
        <title>tRNAscan-SE: a program for improved detection of transfer RNA genes in genomic sequence.</title>
        <authorList>
            <person name="Lowe T.M."/>
            <person name="Eddy S.R."/>
        </authorList>
    </citation>
    <scope>NUCLEOTIDE SEQUENCE [LARGE SCALE GENOMIC DNA]</scope>
</reference>
<sequence>MYVLARGCVVVYQPLLQHSRRYLIQRTFTAFANKSRILPRPDVIAYGRTYGRRHAHGKGEASEASTFMLMRWTKLVWSKMFGKYLLLTNVLGSGILMAVGDVIAQEYEYHHGLSRQNSYDGERIFRMFVAGAVQGPLHHFVYNWMDRIMPHRTMKNIVNKILIDQLFMSPVCIVLFFYTVCLLERQTLQATNEELISKFPYIYLMDWLTWPAAQYINFRYLDTKYRVAFVNVCTAAYNVLMSYMKHDFGLPLPIDNSIGLSTSKLPATPTSQSNATETKT</sequence>
<dbReference type="InterPro" id="IPR007248">
    <property type="entry name" value="Mpv17_PMP22"/>
</dbReference>
<evidence type="ECO:0000256" key="1">
    <source>
        <dbReference type="ARBA" id="ARBA00004141"/>
    </source>
</evidence>
<dbReference type="PANTHER" id="PTHR11266">
    <property type="entry name" value="PEROXISOMAL MEMBRANE PROTEIN 2, PXMP2 MPV17"/>
    <property type="match status" value="1"/>
</dbReference>
<evidence type="ECO:0000256" key="2">
    <source>
        <dbReference type="ARBA" id="ARBA00006824"/>
    </source>
</evidence>
<dbReference type="Proteomes" id="UP000694904">
    <property type="component" value="Chromosome 4"/>
</dbReference>
<feature type="transmembrane region" description="Helical" evidence="6">
    <location>
        <begin position="84"/>
        <end position="104"/>
    </location>
</feature>
<comment type="subcellular location">
    <subcellularLocation>
        <location evidence="1">Membrane</location>
        <topology evidence="1">Multi-pass membrane protein</topology>
    </subcellularLocation>
</comment>
<protein>
    <submittedName>
        <fullName evidence="8">Mpv17-like protein 2</fullName>
    </submittedName>
</protein>
<dbReference type="GeneID" id="108614601"/>
<keyword evidence="7" id="KW-1185">Reference proteome</keyword>
<organism evidence="7 8">
    <name type="scientific">Drosophila arizonae</name>
    <name type="common">Fruit fly</name>
    <dbReference type="NCBI Taxonomy" id="7263"/>
    <lineage>
        <taxon>Eukaryota</taxon>
        <taxon>Metazoa</taxon>
        <taxon>Ecdysozoa</taxon>
        <taxon>Arthropoda</taxon>
        <taxon>Hexapoda</taxon>
        <taxon>Insecta</taxon>
        <taxon>Pterygota</taxon>
        <taxon>Neoptera</taxon>
        <taxon>Endopterygota</taxon>
        <taxon>Diptera</taxon>
        <taxon>Brachycera</taxon>
        <taxon>Muscomorpha</taxon>
        <taxon>Ephydroidea</taxon>
        <taxon>Drosophilidae</taxon>
        <taxon>Drosophila</taxon>
    </lineage>
</organism>